<reference evidence="2" key="1">
    <citation type="submission" date="2022-11" db="UniProtKB">
        <authorList>
            <consortium name="WormBaseParasite"/>
        </authorList>
    </citation>
    <scope>IDENTIFICATION</scope>
</reference>
<organism evidence="1 2">
    <name type="scientific">Panagrolaimus sp. PS1159</name>
    <dbReference type="NCBI Taxonomy" id="55785"/>
    <lineage>
        <taxon>Eukaryota</taxon>
        <taxon>Metazoa</taxon>
        <taxon>Ecdysozoa</taxon>
        <taxon>Nematoda</taxon>
        <taxon>Chromadorea</taxon>
        <taxon>Rhabditida</taxon>
        <taxon>Tylenchina</taxon>
        <taxon>Panagrolaimomorpha</taxon>
        <taxon>Panagrolaimoidea</taxon>
        <taxon>Panagrolaimidae</taxon>
        <taxon>Panagrolaimus</taxon>
    </lineage>
</organism>
<protein>
    <submittedName>
        <fullName evidence="2">Uncharacterized protein</fullName>
    </submittedName>
</protein>
<accession>A0AC35FMF5</accession>
<dbReference type="Proteomes" id="UP000887580">
    <property type="component" value="Unplaced"/>
</dbReference>
<name>A0AC35FMF5_9BILA</name>
<sequence length="288" mass="33081">MNYYIFNRPVFDKYFNCSFYDVEKVPLEKRQDFWFGLFLITCFVVFELLYIPSILVIRQPRFQKESCFKIMYIMAFVDMIALIVCAGITGYFFIIGAVYCTCPKLMLIFSVIGFGSWVIESDFAVILAINRCLIIGSPRLGEILFKNKRVYFWICFPFLHASIAMLYGNGIMFSSIGGAWFFNPHFGYANVKDFDYHNPFQTIQNIGVVLVLTLVYGIFGITLTRKSCQHSSNATVVSCILNKAPIFTQVGIISFINLASALAYYFMQFFTIPLEAAKIVTFSWVLIH</sequence>
<proteinExistence type="predicted"/>
<evidence type="ECO:0000313" key="1">
    <source>
        <dbReference type="Proteomes" id="UP000887580"/>
    </source>
</evidence>
<evidence type="ECO:0000313" key="2">
    <source>
        <dbReference type="WBParaSite" id="PS1159_v2.g1837.t1"/>
    </source>
</evidence>
<dbReference type="WBParaSite" id="PS1159_v2.g1837.t1">
    <property type="protein sequence ID" value="PS1159_v2.g1837.t1"/>
    <property type="gene ID" value="PS1159_v2.g1837"/>
</dbReference>